<evidence type="ECO:0000256" key="6">
    <source>
        <dbReference type="ARBA" id="ARBA00022747"/>
    </source>
</evidence>
<keyword evidence="4" id="KW-0540">Nuclease</keyword>
<dbReference type="Pfam" id="PF04313">
    <property type="entry name" value="HSDR_N"/>
    <property type="match status" value="1"/>
</dbReference>
<organism evidence="13 14">
    <name type="scientific">Furfurilactobacillus rossiae DSM 15814</name>
    <dbReference type="NCBI Taxonomy" id="1114972"/>
    <lineage>
        <taxon>Bacteria</taxon>
        <taxon>Bacillati</taxon>
        <taxon>Bacillota</taxon>
        <taxon>Bacilli</taxon>
        <taxon>Lactobacillales</taxon>
        <taxon>Lactobacillaceae</taxon>
        <taxon>Furfurilactobacillus</taxon>
    </lineage>
</organism>
<dbReference type="EMBL" id="AZFF01000012">
    <property type="protein sequence ID" value="KRL54038.1"/>
    <property type="molecule type" value="Genomic_DNA"/>
</dbReference>
<dbReference type="InterPro" id="IPR051268">
    <property type="entry name" value="Type-I_R_enzyme_R_subunit"/>
</dbReference>
<dbReference type="GO" id="GO:0009307">
    <property type="term" value="P:DNA restriction-modification system"/>
    <property type="evidence" value="ECO:0007669"/>
    <property type="project" value="UniProtKB-KW"/>
</dbReference>
<evidence type="ECO:0000313" key="14">
    <source>
        <dbReference type="Proteomes" id="UP000051999"/>
    </source>
</evidence>
<reference evidence="13 14" key="1">
    <citation type="journal article" date="2015" name="Genome Announc.">
        <title>Expanding the biotechnology potential of lactobacilli through comparative genomics of 213 strains and associated genera.</title>
        <authorList>
            <person name="Sun Z."/>
            <person name="Harris H.M."/>
            <person name="McCann A."/>
            <person name="Guo C."/>
            <person name="Argimon S."/>
            <person name="Zhang W."/>
            <person name="Yang X."/>
            <person name="Jeffery I.B."/>
            <person name="Cooney J.C."/>
            <person name="Kagawa T.F."/>
            <person name="Liu W."/>
            <person name="Song Y."/>
            <person name="Salvetti E."/>
            <person name="Wrobel A."/>
            <person name="Rasinkangas P."/>
            <person name="Parkhill J."/>
            <person name="Rea M.C."/>
            <person name="O'Sullivan O."/>
            <person name="Ritari J."/>
            <person name="Douillard F.P."/>
            <person name="Paul Ross R."/>
            <person name="Yang R."/>
            <person name="Briner A.E."/>
            <person name="Felis G.E."/>
            <person name="de Vos W.M."/>
            <person name="Barrangou R."/>
            <person name="Klaenhammer T.R."/>
            <person name="Caufield P.W."/>
            <person name="Cui Y."/>
            <person name="Zhang H."/>
            <person name="O'Toole P.W."/>
        </authorList>
    </citation>
    <scope>NUCLEOTIDE SEQUENCE [LARGE SCALE GENOMIC DNA]</scope>
    <source>
        <strain evidence="13 14">DSM 15814</strain>
    </source>
</reference>
<evidence type="ECO:0000256" key="3">
    <source>
        <dbReference type="ARBA" id="ARBA00011296"/>
    </source>
</evidence>
<dbReference type="InterPro" id="IPR055180">
    <property type="entry name" value="HsdR_RecA-like_helicase_dom_2"/>
</dbReference>
<evidence type="ECO:0000259" key="12">
    <source>
        <dbReference type="PROSITE" id="PS51192"/>
    </source>
</evidence>
<sequence length="1049" mass="118885">MPNTKSFTNEQDVELEAIDALVSLGYQDYRSDSYKDPNDVIDAERDNDHKQVVLHQRLRSALERNTPGLKDAIYKEAVRQFYLVTDGPDLMANNHQLHKLIIEGAKVKVSEDGQDHTYVLKPIDFDNVDANDFVVTNQFTMEQGERKRRPDITIFINGLPLVTFELKNQANANVGIEDAFNQLQTYKQDISDYMAYNEILVISDGVNAQTGSLSAGFDRFMQWRSPEQRDDKQLDVYAMETLINNMMKRDVVLDLIQNFIIFETDGAKTFKILAAYHQYYMVNKAVEAAAKTLKNPDSNRIGVVWHTQGSGKSLSMVFFSGIVSRKLGNPTILVVNDRNDLDDQLGQTFAAAHDYLRQAPTQARSRTEVRDLLERKGGGIVFSTIQKFAPEDNEDRMPVLNTRSDIIVISDEAHRSQYGLKAKFTKNGVKYGYAQYMREALPNASFIGFTGTPIDFSDKSTRGVFGDYIDVYDMSAAVRDHATVRIYYENHIIPLDLDPQVQHKYEMVMEEAGVYNAGEQTEEQKRRAEFTKLERLAGTKGRLEVLAKHFVKHFEARQAQEFGKSIIVEMSRRNAVKLYDEIIKLRPNWHSDDLMKGKIKVIMTSDAASDGPELAKHHTNAADRRKLQQRMKDDQDELQVVIVVDMWLTGFDAPAVNTMYIDKPMHGHNLMQAIARVNRVFKDKDGGLIVDYIGIADSLKAALQQYSDSDKEQTGINVDKAVMLMKEKYDIITNDYLYHVDYSDFISDDRKKSQKAFRTALNAVAMLQPDQQRKFADTVVQLQKAHALVVTTDQAVAIAGEVGFFVAVKNALIKLMQTASDSRRKIGNSQLNLKLDQLVNQSVLAEKPIDLYEELGLERPELSLLSEDFLDSVGQMPEKSLAMKLLERLLKGKIKAMTKVNLVQSRKFGDMLEASLDAYNQRGVTTELVIRKLIELAKTMQAAETDGQDLGLSVEEKAFYDALADEKRAAEELGADKLQEIAKALVKEVRDSAQRTDWVQRESARASMRIAVKRLLRKYGYPPDFTKSAVETVVEQAEKMAFNENTSRQ</sequence>
<dbReference type="InterPro" id="IPR021810">
    <property type="entry name" value="T1RH-like_C"/>
</dbReference>
<dbReference type="GO" id="GO:0003677">
    <property type="term" value="F:DNA binding"/>
    <property type="evidence" value="ECO:0007669"/>
    <property type="project" value="UniProtKB-KW"/>
</dbReference>
<dbReference type="InterPro" id="IPR014001">
    <property type="entry name" value="Helicase_ATP-bd"/>
</dbReference>
<keyword evidence="9 11" id="KW-0067">ATP-binding</keyword>
<dbReference type="NCBIfam" id="TIGR00348">
    <property type="entry name" value="hsdR"/>
    <property type="match status" value="1"/>
</dbReference>
<dbReference type="SUPFAM" id="SSF52540">
    <property type="entry name" value="P-loop containing nucleoside triphosphate hydrolases"/>
    <property type="match status" value="2"/>
</dbReference>
<evidence type="ECO:0000256" key="11">
    <source>
        <dbReference type="RuleBase" id="RU364115"/>
    </source>
</evidence>
<dbReference type="OrthoDB" id="9758243at2"/>
<evidence type="ECO:0000256" key="4">
    <source>
        <dbReference type="ARBA" id="ARBA00022722"/>
    </source>
</evidence>
<comment type="caution">
    <text evidence="13">The sequence shown here is derived from an EMBL/GenBank/DDBJ whole genome shotgun (WGS) entry which is preliminary data.</text>
</comment>
<evidence type="ECO:0000256" key="5">
    <source>
        <dbReference type="ARBA" id="ARBA00022741"/>
    </source>
</evidence>
<evidence type="ECO:0000256" key="8">
    <source>
        <dbReference type="ARBA" id="ARBA00022801"/>
    </source>
</evidence>
<dbReference type="STRING" id="1114972.FD35_GL000741"/>
<protein>
    <recommendedName>
        <fullName evidence="11">Type I restriction enzyme endonuclease subunit</fullName>
        <shortName evidence="11">R protein</shortName>
        <ecNumber evidence="11">3.1.21.3</ecNumber>
    </recommendedName>
    <alternativeName>
        <fullName evidence="11">Type-1 restriction enzyme R protein</fullName>
    </alternativeName>
</protein>
<dbReference type="Proteomes" id="UP000051999">
    <property type="component" value="Unassembled WGS sequence"/>
</dbReference>
<proteinExistence type="inferred from homology"/>
<dbReference type="PANTHER" id="PTHR30195">
    <property type="entry name" value="TYPE I SITE-SPECIFIC DEOXYRIBONUCLEASE PROTEIN SUBUNIT M AND R"/>
    <property type="match status" value="1"/>
</dbReference>
<feature type="domain" description="Helicase ATP-binding" evidence="12">
    <location>
        <begin position="293"/>
        <end position="471"/>
    </location>
</feature>
<dbReference type="GO" id="GO:0005524">
    <property type="term" value="F:ATP binding"/>
    <property type="evidence" value="ECO:0007669"/>
    <property type="project" value="UniProtKB-KW"/>
</dbReference>
<dbReference type="InterPro" id="IPR004473">
    <property type="entry name" value="Restrct_endonuc_typeI_HsdR"/>
</dbReference>
<dbReference type="SMART" id="SM00487">
    <property type="entry name" value="DEXDc"/>
    <property type="match status" value="1"/>
</dbReference>
<dbReference type="Pfam" id="PF11867">
    <property type="entry name" value="T1RH-like_C"/>
    <property type="match status" value="1"/>
</dbReference>
<comment type="similarity">
    <text evidence="2 11">Belongs to the HsdR family.</text>
</comment>
<dbReference type="PATRIC" id="fig|1114972.6.peg.742"/>
<keyword evidence="14" id="KW-1185">Reference proteome</keyword>
<name>A0A0R1RAY7_9LACO</name>
<dbReference type="eggNOG" id="COG0610">
    <property type="taxonomic scope" value="Bacteria"/>
</dbReference>
<evidence type="ECO:0000256" key="10">
    <source>
        <dbReference type="ARBA" id="ARBA00023125"/>
    </source>
</evidence>
<keyword evidence="10 11" id="KW-0238">DNA-binding</keyword>
<evidence type="ECO:0000256" key="7">
    <source>
        <dbReference type="ARBA" id="ARBA00022759"/>
    </source>
</evidence>
<keyword evidence="8 11" id="KW-0378">Hydrolase</keyword>
<dbReference type="PANTHER" id="PTHR30195:SF15">
    <property type="entry name" value="TYPE I RESTRICTION ENZYME HINDI ENDONUCLEASE SUBUNIT"/>
    <property type="match status" value="1"/>
</dbReference>
<dbReference type="CDD" id="cd18030">
    <property type="entry name" value="DEXHc_RE_I_HsdR"/>
    <property type="match status" value="1"/>
</dbReference>
<dbReference type="Pfam" id="PF18766">
    <property type="entry name" value="SWI2_SNF2"/>
    <property type="match status" value="1"/>
</dbReference>
<dbReference type="InterPro" id="IPR007409">
    <property type="entry name" value="Restrct_endonuc_type1_HsdR_N"/>
</dbReference>
<dbReference type="Pfam" id="PF22679">
    <property type="entry name" value="T1R_D3-like"/>
    <property type="match status" value="1"/>
</dbReference>
<dbReference type="GO" id="GO:0009035">
    <property type="term" value="F:type I site-specific deoxyribonuclease activity"/>
    <property type="evidence" value="ECO:0007669"/>
    <property type="project" value="UniProtKB-EC"/>
</dbReference>
<dbReference type="RefSeq" id="WP_017262404.1">
    <property type="nucleotide sequence ID" value="NZ_AUAW01000013.1"/>
</dbReference>
<evidence type="ECO:0000256" key="2">
    <source>
        <dbReference type="ARBA" id="ARBA00008598"/>
    </source>
</evidence>
<comment type="catalytic activity">
    <reaction evidence="1 11">
        <text>Endonucleolytic cleavage of DNA to give random double-stranded fragments with terminal 5'-phosphates, ATP is simultaneously hydrolyzed.</text>
        <dbReference type="EC" id="3.1.21.3"/>
    </reaction>
</comment>
<dbReference type="PROSITE" id="PS51192">
    <property type="entry name" value="HELICASE_ATP_BIND_1"/>
    <property type="match status" value="1"/>
</dbReference>
<dbReference type="Gene3D" id="3.90.1570.50">
    <property type="match status" value="1"/>
</dbReference>
<dbReference type="CDD" id="cd18800">
    <property type="entry name" value="SF2_C_EcoR124I-like"/>
    <property type="match status" value="1"/>
</dbReference>
<evidence type="ECO:0000313" key="13">
    <source>
        <dbReference type="EMBL" id="KRL54038.1"/>
    </source>
</evidence>
<keyword evidence="5 11" id="KW-0547">Nucleotide-binding</keyword>
<dbReference type="InterPro" id="IPR027417">
    <property type="entry name" value="P-loop_NTPase"/>
</dbReference>
<keyword evidence="6 11" id="KW-0680">Restriction system</keyword>
<dbReference type="EC" id="3.1.21.3" evidence="11"/>
<dbReference type="InterPro" id="IPR040980">
    <property type="entry name" value="SWI2_SNF2"/>
</dbReference>
<dbReference type="Gene3D" id="3.40.50.300">
    <property type="entry name" value="P-loop containing nucleotide triphosphate hydrolases"/>
    <property type="match status" value="2"/>
</dbReference>
<gene>
    <name evidence="13" type="ORF">FD35_GL000741</name>
</gene>
<comment type="function">
    <text evidence="11">Subunit R is required for both nuclease and ATPase activities, but not for modification.</text>
</comment>
<comment type="subunit">
    <text evidence="3 11">The type I restriction/modification system is composed of three polypeptides R, M and S.</text>
</comment>
<accession>A0A0R1RAY7</accession>
<keyword evidence="7" id="KW-0255">Endonuclease</keyword>
<evidence type="ECO:0000256" key="1">
    <source>
        <dbReference type="ARBA" id="ARBA00000851"/>
    </source>
</evidence>
<dbReference type="AlphaFoldDB" id="A0A0R1RAY7"/>
<evidence type="ECO:0000256" key="9">
    <source>
        <dbReference type="ARBA" id="ARBA00022840"/>
    </source>
</evidence>
<dbReference type="CDD" id="cd22332">
    <property type="entry name" value="HsdR_N"/>
    <property type="match status" value="1"/>
</dbReference>